<gene>
    <name evidence="1" type="ORF">O0S10_06775</name>
</gene>
<evidence type="ECO:0000313" key="2">
    <source>
        <dbReference type="Proteomes" id="UP001141422"/>
    </source>
</evidence>
<comment type="caution">
    <text evidence="1">The sequence shown here is derived from an EMBL/GenBank/DDBJ whole genome shotgun (WGS) entry which is preliminary data.</text>
</comment>
<reference evidence="1" key="1">
    <citation type="submission" date="2022-12" db="EMBL/GenBank/DDBJ databases">
        <title>Isolation and characterisation of novel Methanocorpusculum spp. from native Australian herbivores indicates the genus is ancestrally host-associated.</title>
        <authorList>
            <person name="Volmer J.G."/>
            <person name="Soo R.M."/>
            <person name="Evans P.N."/>
            <person name="Hoedt E.C."/>
            <person name="Astorga Alsina A.L."/>
            <person name="Woodcroft B.J."/>
            <person name="Tyson G.W."/>
            <person name="Hugenholtz P."/>
            <person name="Morrison M."/>
        </authorList>
    </citation>
    <scope>NUCLEOTIDE SEQUENCE</scope>
    <source>
        <strain evidence="1">MG</strain>
    </source>
</reference>
<organism evidence="1 2">
    <name type="scientific">Methanocorpusculum petauri</name>
    <dbReference type="NCBI Taxonomy" id="3002863"/>
    <lineage>
        <taxon>Archaea</taxon>
        <taxon>Methanobacteriati</taxon>
        <taxon>Methanobacteriota</taxon>
        <taxon>Stenosarchaea group</taxon>
        <taxon>Methanomicrobia</taxon>
        <taxon>Methanomicrobiales</taxon>
        <taxon>Methanocorpusculaceae</taxon>
        <taxon>Methanocorpusculum</taxon>
    </lineage>
</organism>
<name>A0ABT4IIL9_9EURY</name>
<dbReference type="EMBL" id="JAPTGB010000013">
    <property type="protein sequence ID" value="MCZ0860928.1"/>
    <property type="molecule type" value="Genomic_DNA"/>
</dbReference>
<evidence type="ECO:0000313" key="1">
    <source>
        <dbReference type="EMBL" id="MCZ0860928.1"/>
    </source>
</evidence>
<dbReference type="RefSeq" id="WP_268925127.1">
    <property type="nucleotide sequence ID" value="NZ_JAPTGB010000013.1"/>
</dbReference>
<dbReference type="Proteomes" id="UP001141422">
    <property type="component" value="Unassembled WGS sequence"/>
</dbReference>
<protein>
    <submittedName>
        <fullName evidence="1">Uncharacterized protein</fullName>
    </submittedName>
</protein>
<accession>A0ABT4IIL9</accession>
<keyword evidence="2" id="KW-1185">Reference proteome</keyword>
<proteinExistence type="predicted"/>
<sequence>MNMFSKLAVFLLALSILAIPAMAAEDEDHLIIVRVDPDNPNVVSMTQVPVPGHEEIPEHAELRPFFRDSDPEFAVIDVDMISYPVENAIMSCETGSMMPAAIVTTGEEGGVYEYAAIP</sequence>